<keyword evidence="4" id="KW-1000">Mitochondrion outer membrane</keyword>
<dbReference type="OrthoDB" id="66418at2759"/>
<dbReference type="Gene3D" id="1.25.40.10">
    <property type="entry name" value="Tetratricopeptide repeat domain"/>
    <property type="match status" value="1"/>
</dbReference>
<dbReference type="Pfam" id="PF13181">
    <property type="entry name" value="TPR_8"/>
    <property type="match status" value="1"/>
</dbReference>
<dbReference type="GO" id="GO:0045039">
    <property type="term" value="P:protein insertion into mitochondrial inner membrane"/>
    <property type="evidence" value="ECO:0007669"/>
    <property type="project" value="TreeGrafter"/>
</dbReference>
<evidence type="ECO:0000256" key="9">
    <source>
        <dbReference type="ARBA" id="ARBA00038030"/>
    </source>
</evidence>
<keyword evidence="3" id="KW-0677">Repeat</keyword>
<comment type="caution">
    <text evidence="13">The sequence shown here is derived from an EMBL/GenBank/DDBJ whole genome shotgun (WGS) entry which is preliminary data.</text>
</comment>
<evidence type="ECO:0000256" key="7">
    <source>
        <dbReference type="ARBA" id="ARBA00023128"/>
    </source>
</evidence>
<dbReference type="GO" id="GO:0008320">
    <property type="term" value="F:protein transmembrane transporter activity"/>
    <property type="evidence" value="ECO:0007669"/>
    <property type="project" value="TreeGrafter"/>
</dbReference>
<keyword evidence="7" id="KW-0496">Mitochondrion</keyword>
<keyword evidence="2 12" id="KW-0812">Transmembrane</keyword>
<dbReference type="GO" id="GO:0005741">
    <property type="term" value="C:mitochondrial outer membrane"/>
    <property type="evidence" value="ECO:0007669"/>
    <property type="project" value="UniProtKB-SubCell"/>
</dbReference>
<dbReference type="InterPro" id="IPR019734">
    <property type="entry name" value="TPR_rpt"/>
</dbReference>
<evidence type="ECO:0000256" key="12">
    <source>
        <dbReference type="SAM" id="Phobius"/>
    </source>
</evidence>
<feature type="transmembrane region" description="Helical" evidence="12">
    <location>
        <begin position="280"/>
        <end position="300"/>
    </location>
</feature>
<dbReference type="PROSITE" id="PS50005">
    <property type="entry name" value="TPR"/>
    <property type="match status" value="2"/>
</dbReference>
<keyword evidence="6 12" id="KW-1133">Transmembrane helix</keyword>
<evidence type="ECO:0000256" key="8">
    <source>
        <dbReference type="ARBA" id="ARBA00023136"/>
    </source>
</evidence>
<evidence type="ECO:0000256" key="3">
    <source>
        <dbReference type="ARBA" id="ARBA00022737"/>
    </source>
</evidence>
<evidence type="ECO:0000256" key="11">
    <source>
        <dbReference type="SAM" id="MobiDB-lite"/>
    </source>
</evidence>
<organism evidence="13 14">
    <name type="scientific">Acanthosepion pharaonis</name>
    <name type="common">Pharaoh cuttlefish</name>
    <name type="synonym">Sepia pharaonis</name>
    <dbReference type="NCBI Taxonomy" id="158019"/>
    <lineage>
        <taxon>Eukaryota</taxon>
        <taxon>Metazoa</taxon>
        <taxon>Spiralia</taxon>
        <taxon>Lophotrochozoa</taxon>
        <taxon>Mollusca</taxon>
        <taxon>Cephalopoda</taxon>
        <taxon>Coleoidea</taxon>
        <taxon>Decapodiformes</taxon>
        <taxon>Sepiida</taxon>
        <taxon>Sepiina</taxon>
        <taxon>Sepiidae</taxon>
        <taxon>Acanthosepion</taxon>
    </lineage>
</organism>
<evidence type="ECO:0000313" key="14">
    <source>
        <dbReference type="Proteomes" id="UP000597762"/>
    </source>
</evidence>
<feature type="transmembrane region" description="Helical" evidence="12">
    <location>
        <begin position="202"/>
        <end position="227"/>
    </location>
</feature>
<dbReference type="PANTHER" id="PTHR46208:SF1">
    <property type="entry name" value="MITOCHONDRIAL IMPORT RECEPTOR SUBUNIT TOM70"/>
    <property type="match status" value="1"/>
</dbReference>
<dbReference type="AlphaFoldDB" id="A0A812EWS9"/>
<evidence type="ECO:0000256" key="10">
    <source>
        <dbReference type="PROSITE-ProRule" id="PRU00339"/>
    </source>
</evidence>
<reference evidence="13" key="1">
    <citation type="submission" date="2021-01" db="EMBL/GenBank/DDBJ databases">
        <authorList>
            <person name="Li R."/>
            <person name="Bekaert M."/>
        </authorList>
    </citation>
    <scope>NUCLEOTIDE SEQUENCE</scope>
    <source>
        <strain evidence="13">Farmed</strain>
    </source>
</reference>
<comment type="subcellular location">
    <subcellularLocation>
        <location evidence="1">Mitochondrion outer membrane</location>
        <topology evidence="1">Single-pass membrane protein</topology>
    </subcellularLocation>
</comment>
<feature type="region of interest" description="Disordered" evidence="11">
    <location>
        <begin position="55"/>
        <end position="78"/>
    </location>
</feature>
<feature type="repeat" description="TPR" evidence="10">
    <location>
        <begin position="81"/>
        <end position="114"/>
    </location>
</feature>
<keyword evidence="14" id="KW-1185">Reference proteome</keyword>
<evidence type="ECO:0000256" key="5">
    <source>
        <dbReference type="ARBA" id="ARBA00022803"/>
    </source>
</evidence>
<dbReference type="InterPro" id="IPR011990">
    <property type="entry name" value="TPR-like_helical_dom_sf"/>
</dbReference>
<dbReference type="GO" id="GO:0030150">
    <property type="term" value="P:protein import into mitochondrial matrix"/>
    <property type="evidence" value="ECO:0007669"/>
    <property type="project" value="TreeGrafter"/>
</dbReference>
<dbReference type="Proteomes" id="UP000597762">
    <property type="component" value="Unassembled WGS sequence"/>
</dbReference>
<keyword evidence="5 10" id="KW-0802">TPR repeat</keyword>
<sequence>MAMDKLSMRMERLREMVQGQLEGLSKWQLALLFGTPVTLGLVGFIYYKSKKHKKKSDCKGNSAAGARSKEREAEPPLIDQAVETKKRGNTLFKAGKYTEAIDCYTGAIALCPLDRPDQLATFYQNRAAAYDQLNNHKQVVSDCSRALRLNPKYAKALSRRAKSADQLGDLKLAIEDLTFLCMLENFANEETVKFSERNAPKFFLSPSLTFFLSPSLTFFLSPSLTFFLSLSNFFSSPSFFPLSLSNFFPLSLSNFFPLSLSNFFPLSLSNFFPLSLSNFFLSLSFFSPSLTFFSPSLTFFPSPL</sequence>
<feature type="transmembrane region" description="Helical" evidence="12">
    <location>
        <begin position="247"/>
        <end position="268"/>
    </location>
</feature>
<name>A0A812EWS9_ACAPH</name>
<dbReference type="GO" id="GO:0030943">
    <property type="term" value="F:mitochondrion targeting sequence binding"/>
    <property type="evidence" value="ECO:0007669"/>
    <property type="project" value="TreeGrafter"/>
</dbReference>
<evidence type="ECO:0000256" key="6">
    <source>
        <dbReference type="ARBA" id="ARBA00022989"/>
    </source>
</evidence>
<dbReference type="EMBL" id="CAHIKZ030005547">
    <property type="protein sequence ID" value="CAE1329122.1"/>
    <property type="molecule type" value="Genomic_DNA"/>
</dbReference>
<evidence type="ECO:0000256" key="2">
    <source>
        <dbReference type="ARBA" id="ARBA00022692"/>
    </source>
</evidence>
<comment type="similarity">
    <text evidence="9">Belongs to the Tom70 family.</text>
</comment>
<dbReference type="PANTHER" id="PTHR46208">
    <property type="entry name" value="MITOCHONDRIAL IMPORT RECEPTOR SUBUNIT TOM70"/>
    <property type="match status" value="1"/>
</dbReference>
<accession>A0A812EWS9</accession>
<dbReference type="SMART" id="SM00028">
    <property type="entry name" value="TPR"/>
    <property type="match status" value="3"/>
</dbReference>
<proteinExistence type="inferred from homology"/>
<feature type="transmembrane region" description="Helical" evidence="12">
    <location>
        <begin position="27"/>
        <end position="47"/>
    </location>
</feature>
<keyword evidence="8 12" id="KW-0472">Membrane</keyword>
<evidence type="ECO:0000256" key="1">
    <source>
        <dbReference type="ARBA" id="ARBA00004572"/>
    </source>
</evidence>
<feature type="repeat" description="TPR" evidence="10">
    <location>
        <begin position="120"/>
        <end position="153"/>
    </location>
</feature>
<evidence type="ECO:0000313" key="13">
    <source>
        <dbReference type="EMBL" id="CAE1329122.1"/>
    </source>
</evidence>
<gene>
    <name evidence="13" type="ORF">SPHA_78664</name>
</gene>
<protein>
    <submittedName>
        <fullName evidence="13">TOM70</fullName>
    </submittedName>
</protein>
<dbReference type="SUPFAM" id="SSF48452">
    <property type="entry name" value="TPR-like"/>
    <property type="match status" value="1"/>
</dbReference>
<evidence type="ECO:0000256" key="4">
    <source>
        <dbReference type="ARBA" id="ARBA00022787"/>
    </source>
</evidence>